<sequence length="92" mass="10166">MPDTELAALQKAIGELRQSLTQLRLRYGDTTAVRRIANDVDRLDIDAAELSGLPTPRSAAEREMVVVSDTPYDPDLWRGADDEGVGGYRAHR</sequence>
<feature type="region of interest" description="Disordered" evidence="1">
    <location>
        <begin position="71"/>
        <end position="92"/>
    </location>
</feature>
<dbReference type="Proteomes" id="UP001519363">
    <property type="component" value="Unassembled WGS sequence"/>
</dbReference>
<evidence type="ECO:0000313" key="3">
    <source>
        <dbReference type="Proteomes" id="UP001519363"/>
    </source>
</evidence>
<accession>A0ABS5AAU6</accession>
<proteinExistence type="predicted"/>
<comment type="caution">
    <text evidence="2">The sequence shown here is derived from an EMBL/GenBank/DDBJ whole genome shotgun (WGS) entry which is preliminary data.</text>
</comment>
<reference evidence="2 3" key="1">
    <citation type="submission" date="2021-03" db="EMBL/GenBank/DDBJ databases">
        <title>Sequencing the genomes of 1000 actinobacteria strains.</title>
        <authorList>
            <person name="Klenk H.-P."/>
        </authorList>
    </citation>
    <scope>NUCLEOTIDE SEQUENCE [LARGE SCALE GENOMIC DNA]</scope>
    <source>
        <strain evidence="2 3">DSM 44580</strain>
    </source>
</reference>
<name>A0ABS5AAU6_9PSEU</name>
<dbReference type="EMBL" id="JAGIOO010000001">
    <property type="protein sequence ID" value="MBP2473703.1"/>
    <property type="molecule type" value="Genomic_DNA"/>
</dbReference>
<evidence type="ECO:0000313" key="2">
    <source>
        <dbReference type="EMBL" id="MBP2473703.1"/>
    </source>
</evidence>
<protein>
    <submittedName>
        <fullName evidence="2">Membrane protein YccC</fullName>
    </submittedName>
</protein>
<gene>
    <name evidence="2" type="ORF">JOF53_002575</name>
</gene>
<evidence type="ECO:0000256" key="1">
    <source>
        <dbReference type="SAM" id="MobiDB-lite"/>
    </source>
</evidence>
<organism evidence="2 3">
    <name type="scientific">Crossiella equi</name>
    <dbReference type="NCBI Taxonomy" id="130796"/>
    <lineage>
        <taxon>Bacteria</taxon>
        <taxon>Bacillati</taxon>
        <taxon>Actinomycetota</taxon>
        <taxon>Actinomycetes</taxon>
        <taxon>Pseudonocardiales</taxon>
        <taxon>Pseudonocardiaceae</taxon>
        <taxon>Crossiella</taxon>
    </lineage>
</organism>
<keyword evidence="3" id="KW-1185">Reference proteome</keyword>
<dbReference type="RefSeq" id="WP_086787044.1">
    <property type="nucleotide sequence ID" value="NZ_JAGIOO010000001.1"/>
</dbReference>